<dbReference type="Gene3D" id="2.70.98.70">
    <property type="match status" value="1"/>
</dbReference>
<dbReference type="Pfam" id="PF07940">
    <property type="entry name" value="Hepar_II_III_C"/>
    <property type="match status" value="1"/>
</dbReference>
<evidence type="ECO:0000259" key="2">
    <source>
        <dbReference type="Pfam" id="PF07940"/>
    </source>
</evidence>
<dbReference type="EMBL" id="JAGEMK010000002">
    <property type="protein sequence ID" value="MBO1751314.1"/>
    <property type="molecule type" value="Genomic_DNA"/>
</dbReference>
<dbReference type="AlphaFoldDB" id="A0A939RTJ9"/>
<organism evidence="3 4">
    <name type="scientific">Actinotalea soli</name>
    <dbReference type="NCBI Taxonomy" id="2819234"/>
    <lineage>
        <taxon>Bacteria</taxon>
        <taxon>Bacillati</taxon>
        <taxon>Actinomycetota</taxon>
        <taxon>Actinomycetes</taxon>
        <taxon>Micrococcales</taxon>
        <taxon>Cellulomonadaceae</taxon>
        <taxon>Actinotalea</taxon>
    </lineage>
</organism>
<evidence type="ECO:0000313" key="3">
    <source>
        <dbReference type="EMBL" id="MBO1751314.1"/>
    </source>
</evidence>
<dbReference type="Gene3D" id="1.50.10.100">
    <property type="entry name" value="Chondroitin AC/alginate lyase"/>
    <property type="match status" value="1"/>
</dbReference>
<reference evidence="3" key="1">
    <citation type="submission" date="2021-03" db="EMBL/GenBank/DDBJ databases">
        <title>Actinotalea soli sp. nov., isolated from soil.</title>
        <authorList>
            <person name="Ping W."/>
            <person name="Zhang J."/>
        </authorList>
    </citation>
    <scope>NUCLEOTIDE SEQUENCE</scope>
    <source>
        <strain evidence="3">BY-33</strain>
    </source>
</reference>
<keyword evidence="4" id="KW-1185">Reference proteome</keyword>
<evidence type="ECO:0000313" key="4">
    <source>
        <dbReference type="Proteomes" id="UP000664209"/>
    </source>
</evidence>
<dbReference type="RefSeq" id="WP_208054981.1">
    <property type="nucleotide sequence ID" value="NZ_JAGEMK010000002.1"/>
</dbReference>
<sequence>MSDDATGPLARAFARRLGLGGRRGQQSAAEALVDLLLPPDGALPVPPATTRAVWALGAGTADQATLRAGLARAQGDLAEPWLTPRASTAARVHRDGDRAEHEALVLDRQHRLSRATLAAATTLEDRWLDEVADGVWQLCEQSSWCWPAHDEAAARRGWVLPATDLPVLDLGAGEVAGQLAWIDHLLGGALAERYPGLRERVRSEVRSRVLDPFCERRDWHWIGLDGDVHNWNPWIHGNVLVAALRLLDDPAERALRAVVVGLVMEGLDRYVAVLPEDGAIDEGYEYWWNGACRAVEALDLLAHSTGGALDALAPEAAVPSLRATLAFPHRMHLGGPWYVNHADGRARPPADQPWHALHQAARRAGQGEAEQHAAAARVPGTPVAEEREGLGRLLRAVTDEAWCAAGPAAPPLPREVWLGSTQVHLAREHAGSPRGLTVVTKGGHNGEHHNHNDVGSVVVASDGVPVLVDAGRPTYTAQTFGPDRYEAWMMQSSWHTVPEVAGVAQGVGSRYAAREVVVDGPQVSLDLAAAYPVPGLRAWHREVRLDRDTPAPRVAVRDSWDLDPSAGPGTCVHLVLAGQVKLAPDGATVRPLDDATPVRVTWPEGARVTLEHRTLEDPMLTSVWGESLTRVRIDADDRSELTVEITQTPEREERA</sequence>
<evidence type="ECO:0000256" key="1">
    <source>
        <dbReference type="ARBA" id="ARBA00004196"/>
    </source>
</evidence>
<comment type="subcellular location">
    <subcellularLocation>
        <location evidence="1">Cell envelope</location>
    </subcellularLocation>
</comment>
<name>A0A939RTJ9_9CELL</name>
<dbReference type="Proteomes" id="UP000664209">
    <property type="component" value="Unassembled WGS sequence"/>
</dbReference>
<dbReference type="InterPro" id="IPR012480">
    <property type="entry name" value="Hepar_II_III_C"/>
</dbReference>
<proteinExistence type="predicted"/>
<gene>
    <name evidence="3" type="ORF">J4G33_05805</name>
</gene>
<accession>A0A939RTJ9</accession>
<comment type="caution">
    <text evidence="3">The sequence shown here is derived from an EMBL/GenBank/DDBJ whole genome shotgun (WGS) entry which is preliminary data.</text>
</comment>
<protein>
    <submittedName>
        <fullName evidence="3">Heparinase II/III family protein</fullName>
    </submittedName>
</protein>
<dbReference type="InterPro" id="IPR008929">
    <property type="entry name" value="Chondroitin_lyas"/>
</dbReference>
<feature type="domain" description="Heparinase II/III-like C-terminal" evidence="2">
    <location>
        <begin position="438"/>
        <end position="567"/>
    </location>
</feature>